<name>D8MPF6_ERWBE</name>
<dbReference type="Proteomes" id="UP000008793">
    <property type="component" value="Chromosome"/>
</dbReference>
<organism evidence="4">
    <name type="scientific">Erwinia billingiae (strain Eb661)</name>
    <dbReference type="NCBI Taxonomy" id="634500"/>
    <lineage>
        <taxon>Bacteria</taxon>
        <taxon>Pseudomonadati</taxon>
        <taxon>Pseudomonadota</taxon>
        <taxon>Gammaproteobacteria</taxon>
        <taxon>Enterobacterales</taxon>
        <taxon>Erwiniaceae</taxon>
        <taxon>Erwinia</taxon>
    </lineage>
</organism>
<accession>D8MPF6</accession>
<dbReference type="eggNOG" id="COG2197">
    <property type="taxonomic scope" value="Bacteria"/>
</dbReference>
<reference evidence="3 4" key="1">
    <citation type="journal article" date="2010" name="BMC Genomics">
        <title>Genome comparison of the epiphytic bacteria Erwinia billingiae and E. tasmaniensis with the pear pathogen E. pyrifoliae.</title>
        <authorList>
            <person name="Kube M."/>
            <person name="Migdoll A.M."/>
            <person name="Gehring I."/>
            <person name="Heitmann K."/>
            <person name="Mayer Y."/>
            <person name="Kuhl H."/>
            <person name="Knaust F."/>
            <person name="Geider K."/>
            <person name="Reinhardt R."/>
        </authorList>
    </citation>
    <scope>NUCLEOTIDE SEQUENCE [LARGE SCALE GENOMIC DNA]</scope>
    <source>
        <strain evidence="3 4">Eb661</strain>
    </source>
</reference>
<dbReference type="GO" id="GO:0003677">
    <property type="term" value="F:DNA binding"/>
    <property type="evidence" value="ECO:0007669"/>
    <property type="project" value="UniProtKB-KW"/>
</dbReference>
<dbReference type="STRING" id="634500.EbC_11820"/>
<dbReference type="PANTHER" id="PTHR43214">
    <property type="entry name" value="TWO-COMPONENT RESPONSE REGULATOR"/>
    <property type="match status" value="1"/>
</dbReference>
<evidence type="ECO:0000259" key="2">
    <source>
        <dbReference type="PROSITE" id="PS50043"/>
    </source>
</evidence>
<keyword evidence="1" id="KW-0238">DNA-binding</keyword>
<dbReference type="GeneID" id="90514508"/>
<dbReference type="GO" id="GO:0006355">
    <property type="term" value="P:regulation of DNA-templated transcription"/>
    <property type="evidence" value="ECO:0007669"/>
    <property type="project" value="InterPro"/>
</dbReference>
<dbReference type="CDD" id="cd06170">
    <property type="entry name" value="LuxR_C_like"/>
    <property type="match status" value="1"/>
</dbReference>
<sequence length="209" mass="24019">MFTLAVLDSDAFCCKGIADYFEARDIRTFCCPDMTELEFTLEIHSVQVVIAELATSKDTFFRCVKFLTQLNLRWPHIRLIIFTQIADPVLIKYVLQHVPHCNMVMKNDSVQQLAACIFAGASGHPFNSSSQAMVWKYNQDEHKTLTPLEFRLLELMARGKTNKLIAPIVSRSNKTISSHKQNIMKKLGCRNVVELHNKLFKLDMLQRIK</sequence>
<dbReference type="KEGG" id="ebi:EbC_11820"/>
<dbReference type="SUPFAM" id="SSF52172">
    <property type="entry name" value="CheY-like"/>
    <property type="match status" value="1"/>
</dbReference>
<dbReference type="InterPro" id="IPR016032">
    <property type="entry name" value="Sig_transdc_resp-reg_C-effctor"/>
</dbReference>
<dbReference type="PANTHER" id="PTHR43214:SF17">
    <property type="entry name" value="TRANSCRIPTIONAL REGULATORY PROTEIN RCSB"/>
    <property type="match status" value="1"/>
</dbReference>
<dbReference type="AlphaFoldDB" id="D8MPF6"/>
<dbReference type="InterPro" id="IPR000792">
    <property type="entry name" value="Tscrpt_reg_LuxR_C"/>
</dbReference>
<dbReference type="SUPFAM" id="SSF46894">
    <property type="entry name" value="C-terminal effector domain of the bipartite response regulators"/>
    <property type="match status" value="1"/>
</dbReference>
<dbReference type="Pfam" id="PF00196">
    <property type="entry name" value="GerE"/>
    <property type="match status" value="1"/>
</dbReference>
<evidence type="ECO:0000256" key="1">
    <source>
        <dbReference type="ARBA" id="ARBA00023125"/>
    </source>
</evidence>
<dbReference type="PROSITE" id="PS00622">
    <property type="entry name" value="HTH_LUXR_1"/>
    <property type="match status" value="1"/>
</dbReference>
<gene>
    <name evidence="3" type="ordered locus">EbC_11820</name>
</gene>
<feature type="domain" description="HTH luxR-type" evidence="2">
    <location>
        <begin position="138"/>
        <end position="203"/>
    </location>
</feature>
<dbReference type="SMART" id="SM00421">
    <property type="entry name" value="HTH_LUXR"/>
    <property type="match status" value="1"/>
</dbReference>
<dbReference type="InterPro" id="IPR011006">
    <property type="entry name" value="CheY-like_superfamily"/>
</dbReference>
<protein>
    <submittedName>
        <fullName evidence="3">Transcriptional regulator, LuxR family</fullName>
    </submittedName>
</protein>
<dbReference type="RefSeq" id="WP_013201209.1">
    <property type="nucleotide sequence ID" value="NC_014306.1"/>
</dbReference>
<keyword evidence="4" id="KW-1185">Reference proteome</keyword>
<evidence type="ECO:0000313" key="4">
    <source>
        <dbReference type="Proteomes" id="UP000008793"/>
    </source>
</evidence>
<dbReference type="PROSITE" id="PS50043">
    <property type="entry name" value="HTH_LUXR_2"/>
    <property type="match status" value="1"/>
</dbReference>
<dbReference type="EMBL" id="FP236843">
    <property type="protein sequence ID" value="CAX58713.1"/>
    <property type="molecule type" value="Genomic_DNA"/>
</dbReference>
<proteinExistence type="predicted"/>
<dbReference type="PRINTS" id="PR00038">
    <property type="entry name" value="HTHLUXR"/>
</dbReference>
<dbReference type="HOGENOM" id="CLU_000445_90_1_6"/>
<evidence type="ECO:0000313" key="3">
    <source>
        <dbReference type="EMBL" id="CAX58713.1"/>
    </source>
</evidence>
<dbReference type="Gene3D" id="3.40.50.2300">
    <property type="match status" value="1"/>
</dbReference>
<dbReference type="InterPro" id="IPR039420">
    <property type="entry name" value="WalR-like"/>
</dbReference>